<feature type="domain" description="Putative zinc-finger" evidence="3">
    <location>
        <begin position="928"/>
        <end position="948"/>
    </location>
</feature>
<organism evidence="4 5">
    <name type="scientific">Ziziphus jujuba var. spinosa</name>
    <dbReference type="NCBI Taxonomy" id="714518"/>
    <lineage>
        <taxon>Eukaryota</taxon>
        <taxon>Viridiplantae</taxon>
        <taxon>Streptophyta</taxon>
        <taxon>Embryophyta</taxon>
        <taxon>Tracheophyta</taxon>
        <taxon>Spermatophyta</taxon>
        <taxon>Magnoliopsida</taxon>
        <taxon>eudicotyledons</taxon>
        <taxon>Gunneridae</taxon>
        <taxon>Pentapetalae</taxon>
        <taxon>rosids</taxon>
        <taxon>fabids</taxon>
        <taxon>Rosales</taxon>
        <taxon>Rhamnaceae</taxon>
        <taxon>Paliureae</taxon>
        <taxon>Ziziphus</taxon>
    </lineage>
</organism>
<dbReference type="GO" id="GO:0005634">
    <property type="term" value="C:nucleus"/>
    <property type="evidence" value="ECO:0007669"/>
    <property type="project" value="TreeGrafter"/>
</dbReference>
<evidence type="ECO:0000256" key="2">
    <source>
        <dbReference type="SAM" id="MobiDB-lite"/>
    </source>
</evidence>
<feature type="region of interest" description="Disordered" evidence="2">
    <location>
        <begin position="463"/>
        <end position="493"/>
    </location>
</feature>
<protein>
    <recommendedName>
        <fullName evidence="3">Putative zinc-finger domain-containing protein</fullName>
    </recommendedName>
</protein>
<feature type="compositionally biased region" description="Basic and acidic residues" evidence="2">
    <location>
        <begin position="813"/>
        <end position="832"/>
    </location>
</feature>
<dbReference type="GO" id="GO:0000178">
    <property type="term" value="C:exosome (RNase complex)"/>
    <property type="evidence" value="ECO:0007669"/>
    <property type="project" value="TreeGrafter"/>
</dbReference>
<feature type="compositionally biased region" description="Acidic residues" evidence="2">
    <location>
        <begin position="42"/>
        <end position="56"/>
    </location>
</feature>
<feature type="region of interest" description="Disordered" evidence="2">
    <location>
        <begin position="1"/>
        <end position="56"/>
    </location>
</feature>
<dbReference type="SUPFAM" id="SSF48452">
    <property type="entry name" value="TPR-like"/>
    <property type="match status" value="1"/>
</dbReference>
<reference evidence="4" key="1">
    <citation type="journal article" date="2021" name="Front. Plant Sci.">
        <title>Chromosome-Scale Genome Assembly for Chinese Sour Jujube and Insights Into Its Genome Evolution and Domestication Signature.</title>
        <authorList>
            <person name="Shen L.-Y."/>
            <person name="Luo H."/>
            <person name="Wang X.-L."/>
            <person name="Wang X.-M."/>
            <person name="Qiu X.-J."/>
            <person name="Liu H."/>
            <person name="Zhou S.-S."/>
            <person name="Jia K.-H."/>
            <person name="Nie S."/>
            <person name="Bao Y.-T."/>
            <person name="Zhang R.-G."/>
            <person name="Yun Q.-Z."/>
            <person name="Chai Y.-H."/>
            <person name="Lu J.-Y."/>
            <person name="Li Y."/>
            <person name="Zhao S.-W."/>
            <person name="Mao J.-F."/>
            <person name="Jia S.-G."/>
            <person name="Mao Y.-M."/>
        </authorList>
    </citation>
    <scope>NUCLEOTIDE SEQUENCE</scope>
    <source>
        <strain evidence="4">AT0</strain>
        <tissue evidence="4">Leaf</tissue>
    </source>
</reference>
<feature type="compositionally biased region" description="Basic and acidic residues" evidence="2">
    <location>
        <begin position="713"/>
        <end position="747"/>
    </location>
</feature>
<proteinExistence type="predicted"/>
<feature type="region of interest" description="Disordered" evidence="2">
    <location>
        <begin position="808"/>
        <end position="832"/>
    </location>
</feature>
<comment type="caution">
    <text evidence="4">The sequence shown here is derived from an EMBL/GenBank/DDBJ whole genome shotgun (WGS) entry which is preliminary data.</text>
</comment>
<evidence type="ECO:0000313" key="5">
    <source>
        <dbReference type="Proteomes" id="UP000813462"/>
    </source>
</evidence>
<feature type="compositionally biased region" description="Polar residues" evidence="2">
    <location>
        <begin position="21"/>
        <end position="34"/>
    </location>
</feature>
<evidence type="ECO:0000256" key="1">
    <source>
        <dbReference type="SAM" id="Coils"/>
    </source>
</evidence>
<dbReference type="PANTHER" id="PTHR21563">
    <property type="entry name" value="ZINC FINGER C3H1 DOMAIN-CONTAINING PROTEIN"/>
    <property type="match status" value="1"/>
</dbReference>
<evidence type="ECO:0000259" key="3">
    <source>
        <dbReference type="Pfam" id="PF10650"/>
    </source>
</evidence>
<sequence>MEDEADELRDGAAASEPANCGNPNHQELTTNNKPSKAREEGELSSDDNDDDVNDVVDNDDDVLFFVENNVCSTSQCTSTDAPPVGSDPVPPTNNCTQEIQAGMAVSGINLVNSVDIQSQSSIQSVVQKCIEKNQIPPKTATSGWCTPSEATDNLVIRFSDDESGSGSEECIKEKALRTKGKTTRLGGVQKPPVSSYAKLNKQISTSVNKVMPKKLSFNRPFVASTTKTHGTNFRGAGPSSVEQGYRIGRFNSLNKYSRSQEHGNDKGVCLNNSKLQDLRQQIALRESELKLRSVQRSKEVASCRDNDALTMKHATYGESVQLEPKEPDKKRAKPSGTYMNQRNSVGLQDISRKSTLPSKEPVMEDNSLQGAIKSDHGLKKISVGRTESSMVKWDKHNDKHVAHISENTSLGVKDAANVNTKGIQSDNSKQMDPSVMLHPVTSLANVNSNDFTKNLDSLELSHPGKINKHKEPSSFLTKSAPGKSSMRSGNDDILSGEKIQKSTFNNRCQASLNNESLWNCLPNESVPGHNNVNVQSLVEMEESLDKDLDDAQEHRRRCEIEERNAFKTYRKAQRALAEANARCSDLYRKRELYSARLRSFIMDNSGLFYSSRQNEQVGNELGCLNDMSNDVIPTSNHHLQPEYHGSNPLGFNSNAQCLNRHVNGQHLGSEPCSEPDVSTSELLPHRDNTAAHGVCSPSNDPNISADEDEETFPFEHESVQPNLECHRKEKSSEDEQKGKNNESSRKLVIDGSQDSLILEATLRSELFARLGRKNVSRDSGSCYNMESAVEQGAENDVRSNINQTRIECSPLSEIERSQQSDHAEDNRYSNREGHSSLISEAFSPPNVLRSTFGHMKIIFPANLMELQARNQQIHSSDIYHKEGACLNSKEVLWNNTKKDSIHETIGELCGREMGSYTSNVAVDSFWPLCMYELRGKCNNDECPWQHVKDYCDTILYQNQHDDSDTTVNEKTCNAARSIPKCHDVMTSPLYLVGLDILKADLHLYESGLAWRNGHCWQKYFSLSLALSNWFQKDLRADGPFSNGSDGRIEVNGSWNRKLSYLLSDDRMNQLKQGLADNDQVLEMAILIFNEEVDKLEGMKKALPVLSRALEADSASVILWILYLLIYYSNMKSVGKDDMFSYAVTNNEGSYELWLMYINSRIKLDERLDAYEAALSALCRHASNLDRINASACILDLFLQMMDFLCMSGNFGKAIQKISGLAYHDMNSDESPTLLLSDIVTCLTLSDQCIFWISCMYLVVYRKLPDAVVQQFECEKQFVDIEWPSIHLIDNEIQRAIKLLETGLYSVDGHMKTEALESDNLRSLHFLAINHIRCMAALDRSECCRNLLDKYLGLYPSCLELELISARVQKQDCGDRNFVGFEETLSNWPKHVPGIQCIWNQYAEYVIQNGKYDIAKELMDRWFNTSWKVCCLQNTKLGDMDGLQGSAAASILDNLNSNLSQLDVMFGYLNLSIHKLLQNDRPGAHLAVDKALKAAVPEYKKFCMREQAMFLLTDESLLRENAPISYVLNTLKRYIIDAQALPVSEPLPRKFINNIKKTRVRQLMTNIFSPVSSDCSLFNLVLEVWFGPSLLLERSNEPKYLVDFVEAILDICPSNYEFAMSVCKLLSSHSNCNNVSSASMLFWASSSLVSAIFHCIPIPPEYVWVEAAGILGKIMGIEVIAERFYKRALSVYPFSVKLWKSYYILSMTIGNTNTVMEAAKERGIDLS</sequence>
<feature type="coiled-coil region" evidence="1">
    <location>
        <begin position="537"/>
        <end position="589"/>
    </location>
</feature>
<dbReference type="PANTHER" id="PTHR21563:SF3">
    <property type="entry name" value="ZINC FINGER C3H1 DOMAIN-CONTAINING PROTEIN"/>
    <property type="match status" value="1"/>
</dbReference>
<name>A0A978VNW1_ZIZJJ</name>
<dbReference type="InterPro" id="IPR019607">
    <property type="entry name" value="Putative_zinc-finger_domain"/>
</dbReference>
<dbReference type="EMBL" id="JAEACU010000003">
    <property type="protein sequence ID" value="KAH7537236.1"/>
    <property type="molecule type" value="Genomic_DNA"/>
</dbReference>
<dbReference type="InterPro" id="IPR011990">
    <property type="entry name" value="TPR-like_helical_dom_sf"/>
</dbReference>
<accession>A0A978VNW1</accession>
<dbReference type="Pfam" id="PF10650">
    <property type="entry name" value="zf-C3H1"/>
    <property type="match status" value="1"/>
</dbReference>
<evidence type="ECO:0000313" key="4">
    <source>
        <dbReference type="EMBL" id="KAH7537236.1"/>
    </source>
</evidence>
<feature type="region of interest" description="Disordered" evidence="2">
    <location>
        <begin position="688"/>
        <end position="747"/>
    </location>
</feature>
<keyword evidence="1" id="KW-0175">Coiled coil</keyword>
<feature type="region of interest" description="Disordered" evidence="2">
    <location>
        <begin position="315"/>
        <end position="341"/>
    </location>
</feature>
<gene>
    <name evidence="4" type="ORF">FEM48_Zijuj03G0071600</name>
</gene>
<dbReference type="InterPro" id="IPR039278">
    <property type="entry name" value="Red1"/>
</dbReference>
<dbReference type="Proteomes" id="UP000813462">
    <property type="component" value="Unassembled WGS sequence"/>
</dbReference>